<gene>
    <name evidence="1" type="ORF">CDQ84_02220</name>
</gene>
<evidence type="ECO:0000313" key="1">
    <source>
        <dbReference type="EMBL" id="PNU01221.1"/>
    </source>
</evidence>
<dbReference type="KEGG" id="cthd:CDO33_11140"/>
<dbReference type="RefSeq" id="WP_103080078.1">
    <property type="nucleotide sequence ID" value="NZ_CP021850.1"/>
</dbReference>
<accession>A0A2K2FLK2</accession>
<dbReference type="Proteomes" id="UP000236151">
    <property type="component" value="Unassembled WGS sequence"/>
</dbReference>
<reference evidence="1 2" key="1">
    <citation type="submission" date="2017-06" db="EMBL/GenBank/DDBJ databases">
        <title>Investigating the central metabolism of Clostridium thermosuccinogenes.</title>
        <authorList>
            <person name="Koendjbiharie J.G."/>
            <person name="van Kranenburg R."/>
        </authorList>
    </citation>
    <scope>NUCLEOTIDE SEQUENCE [LARGE SCALE GENOMIC DNA]</scope>
    <source>
        <strain evidence="1 2">DSM 5806</strain>
    </source>
</reference>
<evidence type="ECO:0000313" key="2">
    <source>
        <dbReference type="Proteomes" id="UP000236151"/>
    </source>
</evidence>
<organism evidence="1 2">
    <name type="scientific">Clostridium thermosuccinogenes</name>
    <dbReference type="NCBI Taxonomy" id="84032"/>
    <lineage>
        <taxon>Bacteria</taxon>
        <taxon>Bacillati</taxon>
        <taxon>Bacillota</taxon>
        <taxon>Clostridia</taxon>
        <taxon>Eubacteriales</taxon>
        <taxon>Clostridiaceae</taxon>
        <taxon>Clostridium</taxon>
    </lineage>
</organism>
<sequence length="81" mass="9283">MDKLNYCLDCKRIFTQKETCEYCSSVNIRELAKNAPVNVIGSKLKGRVLNAKQGMVQVLFTEQGNTKTIREYEPSKIRKVL</sequence>
<keyword evidence="2" id="KW-1185">Reference proteome</keyword>
<name>A0A2K2FLK2_9CLOT</name>
<proteinExistence type="predicted"/>
<comment type="caution">
    <text evidence="1">The sequence shown here is derived from an EMBL/GenBank/DDBJ whole genome shotgun (WGS) entry which is preliminary data.</text>
</comment>
<protein>
    <submittedName>
        <fullName evidence="1">Uncharacterized protein</fullName>
    </submittedName>
</protein>
<dbReference type="AlphaFoldDB" id="A0A2K2FLK2"/>
<dbReference type="EMBL" id="NIOJ01000003">
    <property type="protein sequence ID" value="PNU01221.1"/>
    <property type="molecule type" value="Genomic_DNA"/>
</dbReference>
<dbReference type="OrthoDB" id="1912932at2"/>